<protein>
    <submittedName>
        <fullName evidence="2">Squalene/phytoene synthase family protein</fullName>
    </submittedName>
</protein>
<accession>A0ABV9ZTT0</accession>
<dbReference type="InterPro" id="IPR008949">
    <property type="entry name" value="Isoprenoid_synthase_dom_sf"/>
</dbReference>
<dbReference type="Proteomes" id="UP001596222">
    <property type="component" value="Unassembled WGS sequence"/>
</dbReference>
<dbReference type="RefSeq" id="WP_382038776.1">
    <property type="nucleotide sequence ID" value="NZ_JBHSKJ010000004.1"/>
</dbReference>
<name>A0ABV9ZTT0_9ACTN</name>
<gene>
    <name evidence="2" type="ORF">ACFPP6_08655</name>
</gene>
<keyword evidence="3" id="KW-1185">Reference proteome</keyword>
<proteinExistence type="predicted"/>
<feature type="region of interest" description="Disordered" evidence="1">
    <location>
        <begin position="256"/>
        <end position="284"/>
    </location>
</feature>
<sequence length="284" mass="31178">MVRLLAPPEWQPHAAAGTALLVFTDDVCDRGAASGRLKRFEAWSGRVQAALDSGTSSHPLLRAYLHSAQACGLPRRWMDTYLAGTRIDLDFPGFDDEADYQRYIETLTWPGVMVSTGLMPRLVADESFADSCRLIADGFQRIDFLTDFPEDLRSGRLTLPMADLDRHGVNRADLEAGRDTPGVRALIGATAGLARASLTAAQRMVDQVPDPYRPLARCLLGLYHHRLDRVVAMGAAVTRQPVREDPLVCLRLLARSRRPELPSQPSPMDDGAGTPARASSPLHR</sequence>
<reference evidence="3" key="1">
    <citation type="journal article" date="2019" name="Int. J. Syst. Evol. Microbiol.">
        <title>The Global Catalogue of Microorganisms (GCM) 10K type strain sequencing project: providing services to taxonomists for standard genome sequencing and annotation.</title>
        <authorList>
            <consortium name="The Broad Institute Genomics Platform"/>
            <consortium name="The Broad Institute Genome Sequencing Center for Infectious Disease"/>
            <person name="Wu L."/>
            <person name="Ma J."/>
        </authorList>
    </citation>
    <scope>NUCLEOTIDE SEQUENCE [LARGE SCALE GENOMIC DNA]</scope>
    <source>
        <strain evidence="3">CGMCC 4.1641</strain>
    </source>
</reference>
<evidence type="ECO:0000313" key="3">
    <source>
        <dbReference type="Proteomes" id="UP001596222"/>
    </source>
</evidence>
<evidence type="ECO:0000313" key="2">
    <source>
        <dbReference type="EMBL" id="MFC5144742.1"/>
    </source>
</evidence>
<dbReference type="EMBL" id="JBHSKJ010000004">
    <property type="protein sequence ID" value="MFC5144742.1"/>
    <property type="molecule type" value="Genomic_DNA"/>
</dbReference>
<dbReference type="Gene3D" id="1.10.600.10">
    <property type="entry name" value="Farnesyl Diphosphate Synthase"/>
    <property type="match status" value="1"/>
</dbReference>
<dbReference type="InterPro" id="IPR002060">
    <property type="entry name" value="Squ/phyt_synthse"/>
</dbReference>
<dbReference type="SUPFAM" id="SSF48576">
    <property type="entry name" value="Terpenoid synthases"/>
    <property type="match status" value="1"/>
</dbReference>
<organism evidence="2 3">
    <name type="scientific">Streptomyces aureoversilis</name>
    <dbReference type="NCBI Taxonomy" id="67277"/>
    <lineage>
        <taxon>Bacteria</taxon>
        <taxon>Bacillati</taxon>
        <taxon>Actinomycetota</taxon>
        <taxon>Actinomycetes</taxon>
        <taxon>Kitasatosporales</taxon>
        <taxon>Streptomycetaceae</taxon>
        <taxon>Streptomyces</taxon>
    </lineage>
</organism>
<comment type="caution">
    <text evidence="2">The sequence shown here is derived from an EMBL/GenBank/DDBJ whole genome shotgun (WGS) entry which is preliminary data.</text>
</comment>
<dbReference type="PANTHER" id="PTHR31480">
    <property type="entry name" value="BIFUNCTIONAL LYCOPENE CYCLASE/PHYTOENE SYNTHASE"/>
    <property type="match status" value="1"/>
</dbReference>
<evidence type="ECO:0000256" key="1">
    <source>
        <dbReference type="SAM" id="MobiDB-lite"/>
    </source>
</evidence>
<dbReference type="Pfam" id="PF00494">
    <property type="entry name" value="SQS_PSY"/>
    <property type="match status" value="1"/>
</dbReference>